<keyword evidence="4 12" id="KW-0812">Transmembrane</keyword>
<name>A0AA39FD67_MICHY</name>
<feature type="transmembrane region" description="Helical" evidence="12">
    <location>
        <begin position="318"/>
        <end position="336"/>
    </location>
</feature>
<evidence type="ECO:0000256" key="11">
    <source>
        <dbReference type="SAM" id="MobiDB-lite"/>
    </source>
</evidence>
<keyword evidence="5" id="KW-0970">Cilium biogenesis/degradation</keyword>
<keyword evidence="7" id="KW-0969">Cilium</keyword>
<reference evidence="13" key="1">
    <citation type="journal article" date="2023" name="bioRxiv">
        <title>Scaffold-level genome assemblies of two parasitoid biocontrol wasps reveal the parthenogenesis mechanism and an associated novel virus.</title>
        <authorList>
            <person name="Inwood S."/>
            <person name="Skelly J."/>
            <person name="Guhlin J."/>
            <person name="Harrop T."/>
            <person name="Goldson S."/>
            <person name="Dearden P."/>
        </authorList>
    </citation>
    <scope>NUCLEOTIDE SEQUENCE</scope>
    <source>
        <strain evidence="13">Lincoln</strain>
        <tissue evidence="13">Whole body</tissue>
    </source>
</reference>
<feature type="compositionally biased region" description="Polar residues" evidence="11">
    <location>
        <begin position="107"/>
        <end position="118"/>
    </location>
</feature>
<dbReference type="AlphaFoldDB" id="A0AA39FD67"/>
<dbReference type="GO" id="GO:0016020">
    <property type="term" value="C:membrane"/>
    <property type="evidence" value="ECO:0007669"/>
    <property type="project" value="UniProtKB-SubCell"/>
</dbReference>
<evidence type="ECO:0000256" key="2">
    <source>
        <dbReference type="ARBA" id="ARBA00004141"/>
    </source>
</evidence>
<dbReference type="InterPro" id="IPR029409">
    <property type="entry name" value="TMEM237"/>
</dbReference>
<evidence type="ECO:0000256" key="3">
    <source>
        <dbReference type="ARBA" id="ARBA00008783"/>
    </source>
</evidence>
<dbReference type="Pfam" id="PF15383">
    <property type="entry name" value="TMEM237"/>
    <property type="match status" value="1"/>
</dbReference>
<feature type="transmembrane region" description="Helical" evidence="12">
    <location>
        <begin position="277"/>
        <end position="298"/>
    </location>
</feature>
<dbReference type="GO" id="GO:0060271">
    <property type="term" value="P:cilium assembly"/>
    <property type="evidence" value="ECO:0007669"/>
    <property type="project" value="TreeGrafter"/>
</dbReference>
<dbReference type="Proteomes" id="UP001168972">
    <property type="component" value="Unassembled WGS sequence"/>
</dbReference>
<dbReference type="EMBL" id="JAQQBR010001832">
    <property type="protein sequence ID" value="KAK0167392.1"/>
    <property type="molecule type" value="Genomic_DNA"/>
</dbReference>
<dbReference type="PANTHER" id="PTHR28388">
    <property type="entry name" value="TRANSMEMBRANE PROTEIN 237"/>
    <property type="match status" value="1"/>
</dbReference>
<organism evidence="13 14">
    <name type="scientific">Microctonus hyperodae</name>
    <name type="common">Parasitoid wasp</name>
    <dbReference type="NCBI Taxonomy" id="165561"/>
    <lineage>
        <taxon>Eukaryota</taxon>
        <taxon>Metazoa</taxon>
        <taxon>Ecdysozoa</taxon>
        <taxon>Arthropoda</taxon>
        <taxon>Hexapoda</taxon>
        <taxon>Insecta</taxon>
        <taxon>Pterygota</taxon>
        <taxon>Neoptera</taxon>
        <taxon>Endopterygota</taxon>
        <taxon>Hymenoptera</taxon>
        <taxon>Apocrita</taxon>
        <taxon>Ichneumonoidea</taxon>
        <taxon>Braconidae</taxon>
        <taxon>Euphorinae</taxon>
        <taxon>Microctonus</taxon>
    </lineage>
</organism>
<reference evidence="13" key="2">
    <citation type="submission" date="2023-03" db="EMBL/GenBank/DDBJ databases">
        <authorList>
            <person name="Inwood S.N."/>
            <person name="Skelly J.G."/>
            <person name="Guhlin J."/>
            <person name="Harrop T.W.R."/>
            <person name="Goldson S.G."/>
            <person name="Dearden P.K."/>
        </authorList>
    </citation>
    <scope>NUCLEOTIDE SEQUENCE</scope>
    <source>
        <strain evidence="13">Lincoln</strain>
        <tissue evidence="13">Whole body</tissue>
    </source>
</reference>
<protein>
    <submittedName>
        <fullName evidence="13">Uncharacterized protein</fullName>
    </submittedName>
</protein>
<comment type="function">
    <text evidence="10">Component of the transition zone in primary cilia. Required for ciliogenesis.</text>
</comment>
<comment type="caution">
    <text evidence="13">The sequence shown here is derived from an EMBL/GenBank/DDBJ whole genome shotgun (WGS) entry which is preliminary data.</text>
</comment>
<evidence type="ECO:0000256" key="10">
    <source>
        <dbReference type="ARBA" id="ARBA00025631"/>
    </source>
</evidence>
<evidence type="ECO:0000256" key="6">
    <source>
        <dbReference type="ARBA" id="ARBA00022989"/>
    </source>
</evidence>
<keyword evidence="8 12" id="KW-0472">Membrane</keyword>
<dbReference type="PANTHER" id="PTHR28388:SF1">
    <property type="entry name" value="TRANSMEMBRANE PROTEIN 237"/>
    <property type="match status" value="1"/>
</dbReference>
<evidence type="ECO:0000313" key="14">
    <source>
        <dbReference type="Proteomes" id="UP001168972"/>
    </source>
</evidence>
<feature type="transmembrane region" description="Helical" evidence="12">
    <location>
        <begin position="348"/>
        <end position="367"/>
    </location>
</feature>
<sequence length="437" mass="50579">MDHIKSSRERRRLNRNLENKNQLFFEQDKTTEYSFEINPPVLYPRSTSTPAKKVRSKYSNVKIVARNRQIEKNDSDDEEDSHELATTKQHIRRSSISPEGTDENSSDHNNITSKNPPSTAILHKREKRRKTKRKRTNQEKRFSSARENNEENIDENWSTMKSRESTSPTRREYSDGNRRLKKKRTRGGGGHENELPITEILRKAQENNSRNQYQEPVILPPLRTDTIYVQGRNGFSAVKIPAERITQGHRDPESGETIMYPIKVAILAQKAWKNAGLIYQGLLAGMAFMHFLAIQTYFKFFNESISNYSLISELYTNIFSFLAVMCIISAFDKFDLAHFNVEHFREIYISYAKALIAIPLYITVFFLHQATIKFDDKLSDNSTISITAEELNTWKDITLVKDSIAVVAWIFIALGPQNDMLLSHLQTLERYAQNNSS</sequence>
<proteinExistence type="inferred from homology"/>
<keyword evidence="14" id="KW-1185">Reference proteome</keyword>
<evidence type="ECO:0000256" key="9">
    <source>
        <dbReference type="ARBA" id="ARBA00023273"/>
    </source>
</evidence>
<comment type="similarity">
    <text evidence="3">Belongs to the TMEM237 family.</text>
</comment>
<keyword evidence="9" id="KW-0966">Cell projection</keyword>
<evidence type="ECO:0000256" key="7">
    <source>
        <dbReference type="ARBA" id="ARBA00023069"/>
    </source>
</evidence>
<evidence type="ECO:0000313" key="13">
    <source>
        <dbReference type="EMBL" id="KAK0167392.1"/>
    </source>
</evidence>
<feature type="compositionally biased region" description="Basic residues" evidence="11">
    <location>
        <begin position="122"/>
        <end position="135"/>
    </location>
</feature>
<dbReference type="GO" id="GO:0035869">
    <property type="term" value="C:ciliary transition zone"/>
    <property type="evidence" value="ECO:0007669"/>
    <property type="project" value="TreeGrafter"/>
</dbReference>
<feature type="compositionally biased region" description="Basic and acidic residues" evidence="11">
    <location>
        <begin position="136"/>
        <end position="149"/>
    </location>
</feature>
<accession>A0AA39FD67</accession>
<evidence type="ECO:0000256" key="1">
    <source>
        <dbReference type="ARBA" id="ARBA00004138"/>
    </source>
</evidence>
<evidence type="ECO:0000256" key="12">
    <source>
        <dbReference type="SAM" id="Phobius"/>
    </source>
</evidence>
<comment type="subcellular location">
    <subcellularLocation>
        <location evidence="1">Cell projection</location>
        <location evidence="1">Cilium</location>
    </subcellularLocation>
    <subcellularLocation>
        <location evidence="2">Membrane</location>
        <topology evidence="2">Multi-pass membrane protein</topology>
    </subcellularLocation>
</comment>
<evidence type="ECO:0000256" key="4">
    <source>
        <dbReference type="ARBA" id="ARBA00022692"/>
    </source>
</evidence>
<evidence type="ECO:0000256" key="8">
    <source>
        <dbReference type="ARBA" id="ARBA00023136"/>
    </source>
</evidence>
<gene>
    <name evidence="13" type="ORF">PV327_004797</name>
</gene>
<feature type="compositionally biased region" description="Polar residues" evidence="11">
    <location>
        <begin position="84"/>
        <end position="98"/>
    </location>
</feature>
<keyword evidence="6 12" id="KW-1133">Transmembrane helix</keyword>
<feature type="compositionally biased region" description="Basic and acidic residues" evidence="11">
    <location>
        <begin position="161"/>
        <end position="178"/>
    </location>
</feature>
<evidence type="ECO:0000256" key="5">
    <source>
        <dbReference type="ARBA" id="ARBA00022794"/>
    </source>
</evidence>
<feature type="region of interest" description="Disordered" evidence="11">
    <location>
        <begin position="65"/>
        <end position="196"/>
    </location>
</feature>